<dbReference type="SUPFAM" id="SSF51569">
    <property type="entry name" value="Aldolase"/>
    <property type="match status" value="1"/>
</dbReference>
<evidence type="ECO:0000313" key="4">
    <source>
        <dbReference type="EMBL" id="PJE59660.1"/>
    </source>
</evidence>
<evidence type="ECO:0000313" key="5">
    <source>
        <dbReference type="Proteomes" id="UP000231086"/>
    </source>
</evidence>
<name>A0A2M8KIB8_9BACT</name>
<dbReference type="GO" id="GO:0005975">
    <property type="term" value="P:carbohydrate metabolic process"/>
    <property type="evidence" value="ECO:0007669"/>
    <property type="project" value="InterPro"/>
</dbReference>
<comment type="cofactor">
    <cofactor evidence="3">
        <name>Zn(2+)</name>
        <dbReference type="ChEBI" id="CHEBI:29105"/>
    </cofactor>
    <text evidence="3">Binds 2 Zn(2+) ions per subunit. One is catalytic and the other provides a structural contribution.</text>
</comment>
<dbReference type="InterPro" id="IPR000771">
    <property type="entry name" value="FBA_II"/>
</dbReference>
<reference evidence="5" key="1">
    <citation type="submission" date="2017-09" db="EMBL/GenBank/DDBJ databases">
        <title>Depth-based differentiation of microbial function through sediment-hosted aquifers and enrichment of novel symbionts in the deep terrestrial subsurface.</title>
        <authorList>
            <person name="Probst A.J."/>
            <person name="Ladd B."/>
            <person name="Jarett J.K."/>
            <person name="Geller-Mcgrath D.E."/>
            <person name="Sieber C.M.K."/>
            <person name="Emerson J.B."/>
            <person name="Anantharaman K."/>
            <person name="Thomas B.C."/>
            <person name="Malmstrom R."/>
            <person name="Stieglmeier M."/>
            <person name="Klingl A."/>
            <person name="Woyke T."/>
            <person name="Ryan C.M."/>
            <person name="Banfield J.F."/>
        </authorList>
    </citation>
    <scope>NUCLEOTIDE SEQUENCE [LARGE SCALE GENOMIC DNA]</scope>
</reference>
<keyword evidence="3" id="KW-0479">Metal-binding</keyword>
<dbReference type="Proteomes" id="UP000231086">
    <property type="component" value="Unassembled WGS sequence"/>
</dbReference>
<dbReference type="InterPro" id="IPR013785">
    <property type="entry name" value="Aldolase_TIM"/>
</dbReference>
<dbReference type="PANTHER" id="PTHR30304:SF0">
    <property type="entry name" value="D-TAGATOSE-1,6-BISPHOSPHATE ALDOLASE SUBUNIT GATY-RELATED"/>
    <property type="match status" value="1"/>
</dbReference>
<feature type="binding site" evidence="3">
    <location>
        <position position="165"/>
    </location>
    <ligand>
        <name>Zn(2+)</name>
        <dbReference type="ChEBI" id="CHEBI:29105"/>
        <label>2</label>
    </ligand>
</feature>
<dbReference type="CDD" id="cd00947">
    <property type="entry name" value="TBP_aldolase_IIB"/>
    <property type="match status" value="1"/>
</dbReference>
<evidence type="ECO:0000256" key="1">
    <source>
        <dbReference type="PIRSR" id="PIRSR001359-1"/>
    </source>
</evidence>
<feature type="binding site" evidence="3">
    <location>
        <position position="112"/>
    </location>
    <ligand>
        <name>Zn(2+)</name>
        <dbReference type="ChEBI" id="CHEBI:29105"/>
        <label>1</label>
        <note>catalytic</note>
    </ligand>
</feature>
<dbReference type="InterPro" id="IPR050246">
    <property type="entry name" value="Class_II_FBP_aldolase"/>
</dbReference>
<dbReference type="Pfam" id="PF01116">
    <property type="entry name" value="F_bP_aldolase"/>
    <property type="match status" value="1"/>
</dbReference>
<dbReference type="GO" id="GO:0008270">
    <property type="term" value="F:zinc ion binding"/>
    <property type="evidence" value="ECO:0007669"/>
    <property type="project" value="InterPro"/>
</dbReference>
<keyword evidence="3" id="KW-0862">Zinc</keyword>
<gene>
    <name evidence="4" type="ORF">COU85_02495</name>
</gene>
<feature type="binding site" evidence="2">
    <location>
        <position position="214"/>
    </location>
    <ligand>
        <name>dihydroxyacetone phosphate</name>
        <dbReference type="ChEBI" id="CHEBI:57642"/>
    </ligand>
</feature>
<dbReference type="EMBL" id="PFEA01000047">
    <property type="protein sequence ID" value="PJE59660.1"/>
    <property type="molecule type" value="Genomic_DNA"/>
</dbReference>
<dbReference type="Gene3D" id="3.20.20.70">
    <property type="entry name" value="Aldolase class I"/>
    <property type="match status" value="1"/>
</dbReference>
<evidence type="ECO:0000256" key="2">
    <source>
        <dbReference type="PIRSR" id="PIRSR001359-2"/>
    </source>
</evidence>
<feature type="binding site" evidence="3">
    <location>
        <position position="133"/>
    </location>
    <ligand>
        <name>Zn(2+)</name>
        <dbReference type="ChEBI" id="CHEBI:29105"/>
        <label>2</label>
    </ligand>
</feature>
<comment type="caution">
    <text evidence="4">The sequence shown here is derived from an EMBL/GenBank/DDBJ whole genome shotgun (WGS) entry which is preliminary data.</text>
</comment>
<feature type="binding site" evidence="3">
    <location>
        <position position="213"/>
    </location>
    <ligand>
        <name>Zn(2+)</name>
        <dbReference type="ChEBI" id="CHEBI:29105"/>
        <label>1</label>
        <note>catalytic</note>
    </ligand>
</feature>
<sequence>MFLSISQERGGSFCVFAQKLPCLPEQKCYNVFMNGKEILQAAQKNQYALGSFNFSTAEILKAIVTVGKKFEAPLIVSTSEGEGDFFGMKAASAMVDFYKKETGLDIILNLDHGKSLEKVKEAIEAGYTAIHFDGSQYDFVENIKKTKEIVDYVKSVNENIVVEGELGYLRGSSALHDETLEIFKDDLTDPGQAQKFVESTGIDSLAMVIGNAHGVYTNSPEKLYLDRLQEIKEAVGPEAFLVLHGGSGVPPEDVRAAIKLGVVKVNINTDMRLAWRRGLEDGLRANPDSCTPYKILKSSLEGVQAVVEEKIKIFYNK</sequence>
<organism evidence="4 5">
    <name type="scientific">Candidatus Portnoybacteria bacterium CG10_big_fil_rev_8_21_14_0_10_44_7</name>
    <dbReference type="NCBI Taxonomy" id="1974816"/>
    <lineage>
        <taxon>Bacteria</taxon>
        <taxon>Candidatus Portnoyibacteriota</taxon>
    </lineage>
</organism>
<dbReference type="AlphaFoldDB" id="A0A2M8KIB8"/>
<dbReference type="NCBIfam" id="TIGR00167">
    <property type="entry name" value="cbbA"/>
    <property type="match status" value="1"/>
</dbReference>
<feature type="active site" description="Proton donor" evidence="1">
    <location>
        <position position="111"/>
    </location>
</feature>
<feature type="binding site" evidence="2">
    <location>
        <begin position="266"/>
        <end position="269"/>
    </location>
    <ligand>
        <name>dihydroxyacetone phosphate</name>
        <dbReference type="ChEBI" id="CHEBI:57642"/>
    </ligand>
</feature>
<evidence type="ECO:0000256" key="3">
    <source>
        <dbReference type="PIRSR" id="PIRSR001359-3"/>
    </source>
</evidence>
<dbReference type="PANTHER" id="PTHR30304">
    <property type="entry name" value="D-TAGATOSE-1,6-BISPHOSPHATE ALDOLASE"/>
    <property type="match status" value="1"/>
</dbReference>
<protein>
    <submittedName>
        <fullName evidence="4">Tagatose-bisphosphate aldolase</fullName>
    </submittedName>
</protein>
<dbReference type="PIRSF" id="PIRSF001359">
    <property type="entry name" value="F_bP_aldolase_II"/>
    <property type="match status" value="1"/>
</dbReference>
<proteinExistence type="predicted"/>
<accession>A0A2M8KIB8</accession>
<feature type="binding site" evidence="2">
    <location>
        <begin position="245"/>
        <end position="247"/>
    </location>
    <ligand>
        <name>dihydroxyacetone phosphate</name>
        <dbReference type="ChEBI" id="CHEBI:57642"/>
    </ligand>
</feature>
<dbReference type="GO" id="GO:0016832">
    <property type="term" value="F:aldehyde-lyase activity"/>
    <property type="evidence" value="ECO:0007669"/>
    <property type="project" value="InterPro"/>
</dbReference>
<feature type="binding site" evidence="3">
    <location>
        <position position="244"/>
    </location>
    <ligand>
        <name>Zn(2+)</name>
        <dbReference type="ChEBI" id="CHEBI:29105"/>
        <label>1</label>
        <note>catalytic</note>
    </ligand>
</feature>